<dbReference type="InterPro" id="IPR035965">
    <property type="entry name" value="PAS-like_dom_sf"/>
</dbReference>
<dbReference type="GO" id="GO:0009267">
    <property type="term" value="P:cellular response to starvation"/>
    <property type="evidence" value="ECO:0007669"/>
    <property type="project" value="TreeGrafter"/>
</dbReference>
<dbReference type="PROSITE" id="PS00463">
    <property type="entry name" value="ZN2_CY6_FUNGAL_1"/>
    <property type="match status" value="1"/>
</dbReference>
<feature type="domain" description="Zn(2)-C6 fungal-type" evidence="11">
    <location>
        <begin position="19"/>
        <end position="48"/>
    </location>
</feature>
<dbReference type="SUPFAM" id="SSF55785">
    <property type="entry name" value="PYP-like sensor domain (PAS domain)"/>
    <property type="match status" value="1"/>
</dbReference>
<dbReference type="SMART" id="SM00066">
    <property type="entry name" value="GAL4"/>
    <property type="match status" value="1"/>
</dbReference>
<keyword evidence="5" id="KW-0805">Transcription regulation</keyword>
<dbReference type="Pfam" id="PF24990">
    <property type="entry name" value="PAS_13"/>
    <property type="match status" value="2"/>
</dbReference>
<evidence type="ECO:0000256" key="8">
    <source>
        <dbReference type="ARBA" id="ARBA00023242"/>
    </source>
</evidence>
<dbReference type="GO" id="GO:0000981">
    <property type="term" value="F:DNA-binding transcription factor activity, RNA polymerase II-specific"/>
    <property type="evidence" value="ECO:0007669"/>
    <property type="project" value="InterPro"/>
</dbReference>
<evidence type="ECO:0000256" key="7">
    <source>
        <dbReference type="ARBA" id="ARBA00023163"/>
    </source>
</evidence>
<evidence type="ECO:0000256" key="5">
    <source>
        <dbReference type="ARBA" id="ARBA00023015"/>
    </source>
</evidence>
<comment type="similarity">
    <text evidence="2">Belongs to the ERT1/acuK family.</text>
</comment>
<dbReference type="Gene3D" id="4.10.240.10">
    <property type="entry name" value="Zn(2)-C6 fungal-type DNA-binding domain"/>
    <property type="match status" value="1"/>
</dbReference>
<keyword evidence="4" id="KW-0862">Zinc</keyword>
<feature type="compositionally biased region" description="Low complexity" evidence="10">
    <location>
        <begin position="125"/>
        <end position="135"/>
    </location>
</feature>
<gene>
    <name evidence="12" type="ORF">CYFA0S_04e01794g</name>
</gene>
<keyword evidence="8" id="KW-0539">Nucleus</keyword>
<dbReference type="Pfam" id="PF00172">
    <property type="entry name" value="Zn_clus"/>
    <property type="match status" value="1"/>
</dbReference>
<dbReference type="InterPro" id="IPR050335">
    <property type="entry name" value="ERT1_acuK_gluconeogen_tf"/>
</dbReference>
<dbReference type="PhylomeDB" id="A0A061AS98"/>
<keyword evidence="3" id="KW-0479">Metal-binding</keyword>
<feature type="region of interest" description="Disordered" evidence="10">
    <location>
        <begin position="60"/>
        <end position="98"/>
    </location>
</feature>
<dbReference type="OrthoDB" id="2538135at2759"/>
<name>A0A061AS98_CYBFA</name>
<evidence type="ECO:0000256" key="9">
    <source>
        <dbReference type="ARBA" id="ARBA00039294"/>
    </source>
</evidence>
<protein>
    <recommendedName>
        <fullName evidence="9">Glucose starvation modulator protein 1</fullName>
    </recommendedName>
</protein>
<dbReference type="InterPro" id="IPR056751">
    <property type="entry name" value="PAS_13"/>
</dbReference>
<dbReference type="CDD" id="cd00067">
    <property type="entry name" value="GAL4"/>
    <property type="match status" value="1"/>
</dbReference>
<dbReference type="VEuPathDB" id="FungiDB:BON22_2340"/>
<organism evidence="12">
    <name type="scientific">Cyberlindnera fabianii</name>
    <name type="common">Yeast</name>
    <name type="synonym">Hansenula fabianii</name>
    <dbReference type="NCBI Taxonomy" id="36022"/>
    <lineage>
        <taxon>Eukaryota</taxon>
        <taxon>Fungi</taxon>
        <taxon>Dikarya</taxon>
        <taxon>Ascomycota</taxon>
        <taxon>Saccharomycotina</taxon>
        <taxon>Saccharomycetes</taxon>
        <taxon>Phaffomycetales</taxon>
        <taxon>Phaffomycetaceae</taxon>
        <taxon>Cyberlindnera</taxon>
    </lineage>
</organism>
<accession>A0A061AS98</accession>
<dbReference type="InterPro" id="IPR000014">
    <property type="entry name" value="PAS"/>
</dbReference>
<keyword evidence="7" id="KW-0804">Transcription</keyword>
<dbReference type="GO" id="GO:0000977">
    <property type="term" value="F:RNA polymerase II transcription regulatory region sequence-specific DNA binding"/>
    <property type="evidence" value="ECO:0007669"/>
    <property type="project" value="TreeGrafter"/>
</dbReference>
<dbReference type="PROSITE" id="PS50048">
    <property type="entry name" value="ZN2_CY6_FUNGAL_2"/>
    <property type="match status" value="1"/>
</dbReference>
<feature type="compositionally biased region" description="Polar residues" evidence="10">
    <location>
        <begin position="62"/>
        <end position="90"/>
    </location>
</feature>
<dbReference type="InterPro" id="IPR001138">
    <property type="entry name" value="Zn2Cys6_DnaBD"/>
</dbReference>
<evidence type="ECO:0000256" key="6">
    <source>
        <dbReference type="ARBA" id="ARBA00023125"/>
    </source>
</evidence>
<dbReference type="InterPro" id="IPR036864">
    <property type="entry name" value="Zn2-C6_fun-type_DNA-bd_sf"/>
</dbReference>
<dbReference type="SUPFAM" id="SSF57701">
    <property type="entry name" value="Zn2/Cys6 DNA-binding domain"/>
    <property type="match status" value="1"/>
</dbReference>
<dbReference type="EMBL" id="LK052889">
    <property type="protein sequence ID" value="CDR40019.1"/>
    <property type="molecule type" value="Genomic_DNA"/>
</dbReference>
<proteinExistence type="inferred from homology"/>
<dbReference type="AlphaFoldDB" id="A0A061AS98"/>
<evidence type="ECO:0000256" key="4">
    <source>
        <dbReference type="ARBA" id="ARBA00022833"/>
    </source>
</evidence>
<dbReference type="PANTHER" id="PTHR47659:SF8">
    <property type="entry name" value="GLUCOSE STARVATION MODULATOR PROTEIN 1"/>
    <property type="match status" value="1"/>
</dbReference>
<evidence type="ECO:0000313" key="12">
    <source>
        <dbReference type="EMBL" id="CDR40019.1"/>
    </source>
</evidence>
<dbReference type="PANTHER" id="PTHR47659">
    <property type="entry name" value="ZN(II)2CYS6 TRANSCRIPTION FACTOR (EUROFUNG)-RELATED"/>
    <property type="match status" value="1"/>
</dbReference>
<dbReference type="CDD" id="cd00130">
    <property type="entry name" value="PAS"/>
    <property type="match status" value="1"/>
</dbReference>
<evidence type="ECO:0000256" key="10">
    <source>
        <dbReference type="SAM" id="MobiDB-lite"/>
    </source>
</evidence>
<reference evidence="12" key="1">
    <citation type="journal article" date="2014" name="Genome Announc.">
        <title>Genome sequence of the yeast Cyberlindnera fabianii (Hansenula fabianii).</title>
        <authorList>
            <person name="Freel K.C."/>
            <person name="Sarilar V."/>
            <person name="Neuveglise C."/>
            <person name="Devillers H."/>
            <person name="Friedrich A."/>
            <person name="Schacherer J."/>
        </authorList>
    </citation>
    <scope>NUCLEOTIDE SEQUENCE</scope>
    <source>
        <strain evidence="12">YJS4271</strain>
    </source>
</reference>
<evidence type="ECO:0000256" key="2">
    <source>
        <dbReference type="ARBA" id="ARBA00010855"/>
    </source>
</evidence>
<feature type="region of interest" description="Disordered" evidence="10">
    <location>
        <begin position="112"/>
        <end position="148"/>
    </location>
</feature>
<evidence type="ECO:0000256" key="3">
    <source>
        <dbReference type="ARBA" id="ARBA00022723"/>
    </source>
</evidence>
<dbReference type="GO" id="GO:0008270">
    <property type="term" value="F:zinc ion binding"/>
    <property type="evidence" value="ECO:0007669"/>
    <property type="project" value="InterPro"/>
</dbReference>
<evidence type="ECO:0000259" key="11">
    <source>
        <dbReference type="PROSITE" id="PS50048"/>
    </source>
</evidence>
<dbReference type="GO" id="GO:0005634">
    <property type="term" value="C:nucleus"/>
    <property type="evidence" value="ECO:0007669"/>
    <property type="project" value="UniProtKB-SubCell"/>
</dbReference>
<sequence>MTKKLPTHEKAQRKPIQRACTFCHSKHLQCDSTRPCKNCVKRGVADKCEDVVRKRVKYMKKTGSSSIAGTTADTTRASSETPGTLSTSALGTPKPGSVQSVATPVFSIDKEPVFPDSFTPPHQPLSRQQLQQSQRKGSAHHAPGRPLMSTVDSPDVFSSLFVNQEYAQLTDLLDDSAKSPSQSSVIYNTEFQTSFQNDNNTRPYISLEDNTNNNTSQTVPNLMLNAQAPDYTSPLILRHLIKVPEDVYTSNLQPYNYPRAYHALLDYLRGRFKKDQLIQIAETMAAYRPSFIAATRSLVEMDLLFAERSFQRSLLEYESMSSLSSSPTIMWRRTGEIVAVSTEFSSLTSHTKTELLSKRTFIIELMNEASAVDYFRLFSSVAFGDLNGVIITECTLMSPNGEPIRCASTWTVKRDVFDIPMLIVGQFLPILQVK</sequence>
<evidence type="ECO:0000256" key="1">
    <source>
        <dbReference type="ARBA" id="ARBA00004123"/>
    </source>
</evidence>
<keyword evidence="6" id="KW-0238">DNA-binding</keyword>
<comment type="subcellular location">
    <subcellularLocation>
        <location evidence="1">Nucleus</location>
    </subcellularLocation>
</comment>